<gene>
    <name evidence="3" type="ORF">BcellWH2_00890</name>
</gene>
<proteinExistence type="predicted"/>
<evidence type="ECO:0000259" key="2">
    <source>
        <dbReference type="Pfam" id="PF12985"/>
    </source>
</evidence>
<dbReference type="eggNOG" id="ENOG502ZZZT">
    <property type="taxonomic scope" value="Bacteria"/>
</dbReference>
<dbReference type="GeneID" id="66307774"/>
<sequence>MKKKSFFNGYNAKLALAVVALTGSLLTGCYKDEGLDIIDPDQSVTLPAAQYTITGTIYSAEGTILTAATVESDKGTVTQSSGSFTISGLSAGAVKVTAKCTGFEKQETTVNIAELKPGQAAVYPVNFVLGKTATTKEVELRYNLKVTVLDEDMNEINDADVTVYGKGTEEVDYETTPLTAGAYKIKASKDGFVSTIQYISLPNAKKEVAIDFADAFATEDYTTEIVLVKTATGTVVLAGDLKFGNRWMLAKVVRLYNDKGTQFYGEGNSNTYAYKFNVPETEFVEETTTKAISSKFFTATFKIVDENGIEMTLVQKIAKPTASTEPGGEEPNVEVKIDFSFNVEVTRTNAAPTLVPTVDTFDPMIVNGTDRVKQYTYDIPVLVGMKTIDIQGGNLGSETALGVAVAQAMKAATDTIVADGYKNALIEKGYKFELAPYTAVKSITSKQEFVDFTIGVTKVTSTTIITSGDEEPVETTTDVNMDLSGVYAKYQAAGTATVNYDDMEIIKVSHDHGHDHGHGTGNAGGGIIEAE</sequence>
<evidence type="ECO:0000313" key="4">
    <source>
        <dbReference type="Proteomes" id="UP000061809"/>
    </source>
</evidence>
<organism evidence="3 4">
    <name type="scientific">Bacteroides cellulosilyticus</name>
    <dbReference type="NCBI Taxonomy" id="246787"/>
    <lineage>
        <taxon>Bacteria</taxon>
        <taxon>Pseudomonadati</taxon>
        <taxon>Bacteroidota</taxon>
        <taxon>Bacteroidia</taxon>
        <taxon>Bacteroidales</taxon>
        <taxon>Bacteroidaceae</taxon>
        <taxon>Bacteroides</taxon>
    </lineage>
</organism>
<dbReference type="RefSeq" id="WP_007217771.1">
    <property type="nucleotide sequence ID" value="NZ_CABMLT010000043.1"/>
</dbReference>
<dbReference type="InterPro" id="IPR024620">
    <property type="entry name" value="DUF3869"/>
</dbReference>
<evidence type="ECO:0000256" key="1">
    <source>
        <dbReference type="SAM" id="MobiDB-lite"/>
    </source>
</evidence>
<dbReference type="STRING" id="246787.BcellWH2_00890"/>
<dbReference type="InterPro" id="IPR013784">
    <property type="entry name" value="Carb-bd-like_fold"/>
</dbReference>
<protein>
    <recommendedName>
        <fullName evidence="2">DUF3869 domain-containing protein</fullName>
    </recommendedName>
</protein>
<dbReference type="SUPFAM" id="SSF49452">
    <property type="entry name" value="Starch-binding domain-like"/>
    <property type="match status" value="1"/>
</dbReference>
<dbReference type="Gene3D" id="2.60.40.1120">
    <property type="entry name" value="Carboxypeptidase-like, regulatory domain"/>
    <property type="match status" value="1"/>
</dbReference>
<reference evidence="3 4" key="1">
    <citation type="journal article" date="2015" name="Science">
        <title>Genetic determinants of in vivo fitness and diet responsiveness in multiple human gut Bacteroides.</title>
        <authorList>
            <person name="Wu M."/>
            <person name="McNulty N.P."/>
            <person name="Rodionov D.A."/>
            <person name="Khoroshkin M.S."/>
            <person name="Griffin N.W."/>
            <person name="Cheng J."/>
            <person name="Latreille P."/>
            <person name="Kerstetter R.A."/>
            <person name="Terrapon N."/>
            <person name="Henrissat B."/>
            <person name="Osterman A.L."/>
            <person name="Gordon J.I."/>
        </authorList>
    </citation>
    <scope>NUCLEOTIDE SEQUENCE [LARGE SCALE GENOMIC DNA]</scope>
    <source>
        <strain evidence="3 4">WH2</strain>
    </source>
</reference>
<dbReference type="PROSITE" id="PS51257">
    <property type="entry name" value="PROKAR_LIPOPROTEIN"/>
    <property type="match status" value="1"/>
</dbReference>
<name>A0A0P0GLY5_9BACE</name>
<dbReference type="PATRIC" id="fig|246787.4.peg.919"/>
<feature type="region of interest" description="Disordered" evidence="1">
    <location>
        <begin position="511"/>
        <end position="531"/>
    </location>
</feature>
<dbReference type="Proteomes" id="UP000061809">
    <property type="component" value="Chromosome"/>
</dbReference>
<dbReference type="EMBL" id="CP012801">
    <property type="protein sequence ID" value="ALJ58152.1"/>
    <property type="molecule type" value="Genomic_DNA"/>
</dbReference>
<dbReference type="GO" id="GO:0030246">
    <property type="term" value="F:carbohydrate binding"/>
    <property type="evidence" value="ECO:0007669"/>
    <property type="project" value="InterPro"/>
</dbReference>
<feature type="domain" description="DUF3869" evidence="2">
    <location>
        <begin position="47"/>
        <end position="129"/>
    </location>
</feature>
<dbReference type="AlphaFoldDB" id="A0A0P0GLY5"/>
<feature type="compositionally biased region" description="Gly residues" evidence="1">
    <location>
        <begin position="519"/>
        <end position="531"/>
    </location>
</feature>
<dbReference type="Pfam" id="PF12985">
    <property type="entry name" value="DUF3869"/>
    <property type="match status" value="1"/>
</dbReference>
<accession>A0A0P0GLY5</accession>
<dbReference type="KEGG" id="bcel:BcellWH2_00890"/>
<evidence type="ECO:0000313" key="3">
    <source>
        <dbReference type="EMBL" id="ALJ58152.1"/>
    </source>
</evidence>